<reference evidence="2 3" key="1">
    <citation type="journal article" date="2019" name="Sci. Rep.">
        <title>Orb-weaving spider Araneus ventricosus genome elucidates the spidroin gene catalogue.</title>
        <authorList>
            <person name="Kono N."/>
            <person name="Nakamura H."/>
            <person name="Ohtoshi R."/>
            <person name="Moran D.A.P."/>
            <person name="Shinohara A."/>
            <person name="Yoshida Y."/>
            <person name="Fujiwara M."/>
            <person name="Mori M."/>
            <person name="Tomita M."/>
            <person name="Arakawa K."/>
        </authorList>
    </citation>
    <scope>NUCLEOTIDE SEQUENCE [LARGE SCALE GENOMIC DNA]</scope>
</reference>
<dbReference type="AlphaFoldDB" id="A0A4Y2V2F9"/>
<sequence>MMLKGSTEPLMVNIKNTVASQVKRIKSYESPASFSLISICDLKRFICGFSGMLRIGVVPGLHLGRTEEQVHEPAAAENQQIQPENRLPFGESVLKR</sequence>
<dbReference type="Proteomes" id="UP000499080">
    <property type="component" value="Unassembled WGS sequence"/>
</dbReference>
<dbReference type="EMBL" id="BGPR01041732">
    <property type="protein sequence ID" value="GBO18070.1"/>
    <property type="molecule type" value="Genomic_DNA"/>
</dbReference>
<keyword evidence="3" id="KW-1185">Reference proteome</keyword>
<protein>
    <submittedName>
        <fullName evidence="2">Uncharacterized protein</fullName>
    </submittedName>
</protein>
<evidence type="ECO:0000313" key="3">
    <source>
        <dbReference type="Proteomes" id="UP000499080"/>
    </source>
</evidence>
<comment type="caution">
    <text evidence="2">The sequence shown here is derived from an EMBL/GenBank/DDBJ whole genome shotgun (WGS) entry which is preliminary data.</text>
</comment>
<gene>
    <name evidence="2" type="ORF">AVEN_223639_1</name>
</gene>
<feature type="region of interest" description="Disordered" evidence="1">
    <location>
        <begin position="69"/>
        <end position="96"/>
    </location>
</feature>
<organism evidence="2 3">
    <name type="scientific">Araneus ventricosus</name>
    <name type="common">Orbweaver spider</name>
    <name type="synonym">Epeira ventricosa</name>
    <dbReference type="NCBI Taxonomy" id="182803"/>
    <lineage>
        <taxon>Eukaryota</taxon>
        <taxon>Metazoa</taxon>
        <taxon>Ecdysozoa</taxon>
        <taxon>Arthropoda</taxon>
        <taxon>Chelicerata</taxon>
        <taxon>Arachnida</taxon>
        <taxon>Araneae</taxon>
        <taxon>Araneomorphae</taxon>
        <taxon>Entelegynae</taxon>
        <taxon>Araneoidea</taxon>
        <taxon>Araneidae</taxon>
        <taxon>Araneus</taxon>
    </lineage>
</organism>
<accession>A0A4Y2V2F9</accession>
<evidence type="ECO:0000313" key="2">
    <source>
        <dbReference type="EMBL" id="GBO18070.1"/>
    </source>
</evidence>
<evidence type="ECO:0000256" key="1">
    <source>
        <dbReference type="SAM" id="MobiDB-lite"/>
    </source>
</evidence>
<name>A0A4Y2V2F9_ARAVE</name>
<proteinExistence type="predicted"/>